<evidence type="ECO:0000259" key="7">
    <source>
        <dbReference type="Pfam" id="PF05916"/>
    </source>
</evidence>
<dbReference type="EMBL" id="JAUEPU010000011">
    <property type="protein sequence ID" value="KAK0498238.1"/>
    <property type="molecule type" value="Genomic_DNA"/>
</dbReference>
<dbReference type="Pfam" id="PF05916">
    <property type="entry name" value="Sld5"/>
    <property type="match status" value="1"/>
</dbReference>
<evidence type="ECO:0000256" key="2">
    <source>
        <dbReference type="ARBA" id="ARBA00008187"/>
    </source>
</evidence>
<evidence type="ECO:0000259" key="8">
    <source>
        <dbReference type="Pfam" id="PF16922"/>
    </source>
</evidence>
<evidence type="ECO:0000313" key="10">
    <source>
        <dbReference type="Proteomes" id="UP001175228"/>
    </source>
</evidence>
<evidence type="ECO:0000256" key="3">
    <source>
        <dbReference type="ARBA" id="ARBA00014804"/>
    </source>
</evidence>
<dbReference type="InterPro" id="IPR036224">
    <property type="entry name" value="GINS_bundle-like_dom_sf"/>
</dbReference>
<dbReference type="InterPro" id="IPR031633">
    <property type="entry name" value="SLD5_C"/>
</dbReference>
<dbReference type="GO" id="GO:0000727">
    <property type="term" value="P:double-strand break repair via break-induced replication"/>
    <property type="evidence" value="ECO:0007669"/>
    <property type="project" value="TreeGrafter"/>
</dbReference>
<dbReference type="PANTHER" id="PTHR21206">
    <property type="entry name" value="SLD5 PROTEIN"/>
    <property type="match status" value="1"/>
</dbReference>
<protein>
    <recommendedName>
        <fullName evidence="3 6">DNA replication complex GINS protein SLD5</fullName>
    </recommendedName>
</protein>
<dbReference type="AlphaFoldDB" id="A0AA39UQF8"/>
<evidence type="ECO:0000256" key="4">
    <source>
        <dbReference type="ARBA" id="ARBA00022705"/>
    </source>
</evidence>
<sequence length="233" mass="26628">MDWDDEYTLLATSSKGDALDFLNLDAPASTEAETPLSELIRHWMNERHAPTILAAQEQLLGLLLDHIRRQTDTVQALRGDPSTSEEEHIRIMLVQTEVERVKFIVRSYIRTRLYKIEKYARFITADAEIQTRLTTAEKAYASSQAQHTDRHLYYSVLQSLPPAQAHLDDQPIFVPPMVTQPNKSRAVFAYALKDCPPVRSPDGTNLTLEKDQLMLIPFYVVEHLVERGDVELV</sequence>
<dbReference type="Proteomes" id="UP001175228">
    <property type="component" value="Unassembled WGS sequence"/>
</dbReference>
<evidence type="ECO:0000256" key="5">
    <source>
        <dbReference type="ARBA" id="ARBA00023242"/>
    </source>
</evidence>
<organism evidence="9 10">
    <name type="scientific">Armillaria luteobubalina</name>
    <dbReference type="NCBI Taxonomy" id="153913"/>
    <lineage>
        <taxon>Eukaryota</taxon>
        <taxon>Fungi</taxon>
        <taxon>Dikarya</taxon>
        <taxon>Basidiomycota</taxon>
        <taxon>Agaricomycotina</taxon>
        <taxon>Agaricomycetes</taxon>
        <taxon>Agaricomycetidae</taxon>
        <taxon>Agaricales</taxon>
        <taxon>Marasmiineae</taxon>
        <taxon>Physalacriaceae</taxon>
        <taxon>Armillaria</taxon>
    </lineage>
</organism>
<comment type="similarity">
    <text evidence="2 6">Belongs to the GINS4/SLD5 family.</text>
</comment>
<comment type="caution">
    <text evidence="9">The sequence shown here is derived from an EMBL/GenBank/DDBJ whole genome shotgun (WGS) entry which is preliminary data.</text>
</comment>
<reference evidence="9" key="1">
    <citation type="submission" date="2023-06" db="EMBL/GenBank/DDBJ databases">
        <authorList>
            <consortium name="Lawrence Berkeley National Laboratory"/>
            <person name="Ahrendt S."/>
            <person name="Sahu N."/>
            <person name="Indic B."/>
            <person name="Wong-Bajracharya J."/>
            <person name="Merenyi Z."/>
            <person name="Ke H.-M."/>
            <person name="Monk M."/>
            <person name="Kocsube S."/>
            <person name="Drula E."/>
            <person name="Lipzen A."/>
            <person name="Balint B."/>
            <person name="Henrissat B."/>
            <person name="Andreopoulos B."/>
            <person name="Martin F.M."/>
            <person name="Harder C.B."/>
            <person name="Rigling D."/>
            <person name="Ford K.L."/>
            <person name="Foster G.D."/>
            <person name="Pangilinan J."/>
            <person name="Papanicolaou A."/>
            <person name="Barry K."/>
            <person name="LaButti K."/>
            <person name="Viragh M."/>
            <person name="Koriabine M."/>
            <person name="Yan M."/>
            <person name="Riley R."/>
            <person name="Champramary S."/>
            <person name="Plett K.L."/>
            <person name="Tsai I.J."/>
            <person name="Slot J."/>
            <person name="Sipos G."/>
            <person name="Plett J."/>
            <person name="Nagy L.G."/>
            <person name="Grigoriev I.V."/>
        </authorList>
    </citation>
    <scope>NUCLEOTIDE SEQUENCE</scope>
    <source>
        <strain evidence="9">HWK02</strain>
    </source>
</reference>
<proteinExistence type="inferred from homology"/>
<comment type="subcellular location">
    <subcellularLocation>
        <location evidence="1 6">Nucleus</location>
    </subcellularLocation>
</comment>
<feature type="domain" description="DNA replication complex GINS protein SLD5 C-terminal" evidence="8">
    <location>
        <begin position="181"/>
        <end position="233"/>
    </location>
</feature>
<dbReference type="PIRSF" id="PIRSF007764">
    <property type="entry name" value="Sld5"/>
    <property type="match status" value="1"/>
</dbReference>
<dbReference type="Gene3D" id="1.20.58.1030">
    <property type="match status" value="1"/>
</dbReference>
<evidence type="ECO:0000313" key="9">
    <source>
        <dbReference type="EMBL" id="KAK0498238.1"/>
    </source>
</evidence>
<keyword evidence="5 6" id="KW-0539">Nucleus</keyword>
<dbReference type="GO" id="GO:0000811">
    <property type="term" value="C:GINS complex"/>
    <property type="evidence" value="ECO:0007669"/>
    <property type="project" value="UniProtKB-UniRule"/>
</dbReference>
<dbReference type="SUPFAM" id="SSF158573">
    <property type="entry name" value="GINS helical bundle-like"/>
    <property type="match status" value="1"/>
</dbReference>
<keyword evidence="4 6" id="KW-0235">DNA replication</keyword>
<keyword evidence="10" id="KW-1185">Reference proteome</keyword>
<dbReference type="CDD" id="cd11711">
    <property type="entry name" value="GINS_A_Sld5"/>
    <property type="match status" value="1"/>
</dbReference>
<feature type="domain" description="GINS subunit" evidence="7">
    <location>
        <begin position="72"/>
        <end position="142"/>
    </location>
</feature>
<gene>
    <name evidence="9" type="ORF">EDD18DRAFT_1283407</name>
</gene>
<evidence type="ECO:0000256" key="6">
    <source>
        <dbReference type="PIRNR" id="PIRNR007764"/>
    </source>
</evidence>
<dbReference type="PANTHER" id="PTHR21206:SF0">
    <property type="entry name" value="DNA REPLICATION COMPLEX GINS PROTEIN SLD5"/>
    <property type="match status" value="1"/>
</dbReference>
<name>A0AA39UQF8_9AGAR</name>
<dbReference type="GO" id="GO:0006261">
    <property type="term" value="P:DNA-templated DNA replication"/>
    <property type="evidence" value="ECO:0007669"/>
    <property type="project" value="InterPro"/>
</dbReference>
<evidence type="ECO:0000256" key="1">
    <source>
        <dbReference type="ARBA" id="ARBA00004123"/>
    </source>
</evidence>
<dbReference type="CDD" id="cd21692">
    <property type="entry name" value="GINS_B_Sld5"/>
    <property type="match status" value="1"/>
</dbReference>
<dbReference type="InterPro" id="IPR038749">
    <property type="entry name" value="Sld5_GINS_A"/>
</dbReference>
<accession>A0AA39UQF8</accession>
<dbReference type="InterPro" id="IPR021151">
    <property type="entry name" value="GINS_A"/>
</dbReference>
<dbReference type="Pfam" id="PF16922">
    <property type="entry name" value="SLD5_C"/>
    <property type="match status" value="1"/>
</dbReference>
<comment type="function">
    <text evidence="6">The GINS complex plays an essential role in the initiation of DNA replication.</text>
</comment>
<dbReference type="SUPFAM" id="SSF160059">
    <property type="entry name" value="PriA/YqbF domain"/>
    <property type="match status" value="1"/>
</dbReference>
<dbReference type="InterPro" id="IPR008591">
    <property type="entry name" value="GINS_Sld5"/>
</dbReference>